<protein>
    <submittedName>
        <fullName evidence="1">Uncharacterized protein</fullName>
    </submittedName>
</protein>
<evidence type="ECO:0000313" key="1">
    <source>
        <dbReference type="EMBL" id="OMO78287.1"/>
    </source>
</evidence>
<dbReference type="Proteomes" id="UP000188268">
    <property type="component" value="Unassembled WGS sequence"/>
</dbReference>
<keyword evidence="2" id="KW-1185">Reference proteome</keyword>
<comment type="caution">
    <text evidence="1">The sequence shown here is derived from an EMBL/GenBank/DDBJ whole genome shotgun (WGS) entry which is preliminary data.</text>
</comment>
<gene>
    <name evidence="1" type="ORF">CCACVL1_14509</name>
</gene>
<name>A0A1R3I6S0_COCAP</name>
<proteinExistence type="predicted"/>
<dbReference type="Gramene" id="OMO78287">
    <property type="protein sequence ID" value="OMO78287"/>
    <property type="gene ID" value="CCACVL1_14509"/>
</dbReference>
<reference evidence="1 2" key="1">
    <citation type="submission" date="2013-09" db="EMBL/GenBank/DDBJ databases">
        <title>Corchorus capsularis genome sequencing.</title>
        <authorList>
            <person name="Alam M."/>
            <person name="Haque M.S."/>
            <person name="Islam M.S."/>
            <person name="Emdad E.M."/>
            <person name="Islam M.M."/>
            <person name="Ahmed B."/>
            <person name="Halim A."/>
            <person name="Hossen Q.M.M."/>
            <person name="Hossain M.Z."/>
            <person name="Ahmed R."/>
            <person name="Khan M.M."/>
            <person name="Islam R."/>
            <person name="Rashid M.M."/>
            <person name="Khan S.A."/>
            <person name="Rahman M.S."/>
            <person name="Alam M."/>
        </authorList>
    </citation>
    <scope>NUCLEOTIDE SEQUENCE [LARGE SCALE GENOMIC DNA]</scope>
    <source>
        <strain evidence="2">cv. CVL-1</strain>
        <tissue evidence="1">Whole seedling</tissue>
    </source>
</reference>
<dbReference type="AlphaFoldDB" id="A0A1R3I6S0"/>
<dbReference type="EMBL" id="AWWV01010584">
    <property type="protein sequence ID" value="OMO78287.1"/>
    <property type="molecule type" value="Genomic_DNA"/>
</dbReference>
<accession>A0A1R3I6S0</accession>
<evidence type="ECO:0000313" key="2">
    <source>
        <dbReference type="Proteomes" id="UP000188268"/>
    </source>
</evidence>
<organism evidence="1 2">
    <name type="scientific">Corchorus capsularis</name>
    <name type="common">Jute</name>
    <dbReference type="NCBI Taxonomy" id="210143"/>
    <lineage>
        <taxon>Eukaryota</taxon>
        <taxon>Viridiplantae</taxon>
        <taxon>Streptophyta</taxon>
        <taxon>Embryophyta</taxon>
        <taxon>Tracheophyta</taxon>
        <taxon>Spermatophyta</taxon>
        <taxon>Magnoliopsida</taxon>
        <taxon>eudicotyledons</taxon>
        <taxon>Gunneridae</taxon>
        <taxon>Pentapetalae</taxon>
        <taxon>rosids</taxon>
        <taxon>malvids</taxon>
        <taxon>Malvales</taxon>
        <taxon>Malvaceae</taxon>
        <taxon>Grewioideae</taxon>
        <taxon>Apeibeae</taxon>
        <taxon>Corchorus</taxon>
    </lineage>
</organism>
<sequence>MTFFTVKEATLMLEKAQQSSTQTPSLIVQPYRTMKRS</sequence>